<feature type="binding site" evidence="2">
    <location>
        <position position="105"/>
    </location>
    <ligand>
        <name>Mn(2+)</name>
        <dbReference type="ChEBI" id="CHEBI:29035"/>
        <label>2</label>
    </ligand>
</feature>
<organism evidence="4 5">
    <name type="scientific">Edaphobacillus lindanitolerans</name>
    <dbReference type="NCBI Taxonomy" id="550447"/>
    <lineage>
        <taxon>Bacteria</taxon>
        <taxon>Bacillati</taxon>
        <taxon>Bacillota</taxon>
        <taxon>Bacilli</taxon>
        <taxon>Bacillales</taxon>
        <taxon>Bacillaceae</taxon>
        <taxon>Edaphobacillus</taxon>
    </lineage>
</organism>
<dbReference type="SUPFAM" id="SSF53187">
    <property type="entry name" value="Zn-dependent exopeptidases"/>
    <property type="match status" value="1"/>
</dbReference>
<reference evidence="5" key="1">
    <citation type="submission" date="2017-01" db="EMBL/GenBank/DDBJ databases">
        <authorList>
            <person name="Varghese N."/>
            <person name="Submissions S."/>
        </authorList>
    </citation>
    <scope>NUCLEOTIDE SEQUENCE [LARGE SCALE GENOMIC DNA]</scope>
    <source>
        <strain evidence="5">MNA4</strain>
    </source>
</reference>
<proteinExistence type="predicted"/>
<feature type="binding site" evidence="2">
    <location>
        <position position="141"/>
    </location>
    <ligand>
        <name>Mn(2+)</name>
        <dbReference type="ChEBI" id="CHEBI:29035"/>
        <label>2</label>
    </ligand>
</feature>
<sequence>MSGRTSLQPATDQIRNQVIGWRRHLHRHPELSFEEIETSRFVRETLESFPGLEISNPTPTSVMARLAGNKPGKTLAIRADMDALPITEENDFEFRSIHPGKMHACGHDGHTAILLGAASVLSGLKDEIPGEIRFIFQHGEEQLPGGADEMVRAGVMDGVDAVIGAHLWSPIETGNVFTKAGPLMAAADIFRIQIRGQGGHSAVPHETIDALAVGTQVVNNLQHILSRQTDPFESLVVSVTKFTAGTSHSIIPDTAEIVGSVRSFNEGIRRQVPAQMERIIGGVTAAHGATYELDYEYGYSPVLNDEAVTRMMEETVREVLGEEHLLRMNPMMISEDFSRYQKEAPGCFFLIGAGNQEKGIVWPHHHPKFTIDEESLDIGVRLFVDAALRILGCRTGEAAIIK</sequence>
<comment type="cofactor">
    <cofactor evidence="2">
        <name>Mn(2+)</name>
        <dbReference type="ChEBI" id="CHEBI:29035"/>
    </cofactor>
    <text evidence="2">The Mn(2+) ion enhances activity.</text>
</comment>
<dbReference type="AlphaFoldDB" id="A0A1U7PND6"/>
<evidence type="ECO:0000313" key="4">
    <source>
        <dbReference type="EMBL" id="SIT72367.1"/>
    </source>
</evidence>
<protein>
    <submittedName>
        <fullName evidence="4">Amidohydrolase</fullName>
    </submittedName>
</protein>
<feature type="binding site" evidence="2">
    <location>
        <position position="365"/>
    </location>
    <ligand>
        <name>Mn(2+)</name>
        <dbReference type="ChEBI" id="CHEBI:29035"/>
        <label>2</label>
    </ligand>
</feature>
<gene>
    <name evidence="4" type="ORF">SAMN05428946_0853</name>
</gene>
<dbReference type="Pfam" id="PF07687">
    <property type="entry name" value="M20_dimer"/>
    <property type="match status" value="1"/>
</dbReference>
<dbReference type="PANTHER" id="PTHR11014:SF63">
    <property type="entry name" value="METALLOPEPTIDASE, PUTATIVE (AFU_ORTHOLOGUE AFUA_6G09600)-RELATED"/>
    <property type="match status" value="1"/>
</dbReference>
<dbReference type="PANTHER" id="PTHR11014">
    <property type="entry name" value="PEPTIDASE M20 FAMILY MEMBER"/>
    <property type="match status" value="1"/>
</dbReference>
<accession>A0A1U7PND6</accession>
<keyword evidence="2" id="KW-0479">Metal-binding</keyword>
<dbReference type="RefSeq" id="WP_076757091.1">
    <property type="nucleotide sequence ID" value="NZ_FTPL01000001.1"/>
</dbReference>
<dbReference type="GO" id="GO:0019877">
    <property type="term" value="P:diaminopimelate biosynthetic process"/>
    <property type="evidence" value="ECO:0007669"/>
    <property type="project" value="UniProtKB-ARBA"/>
</dbReference>
<dbReference type="InterPro" id="IPR011650">
    <property type="entry name" value="Peptidase_M20_dimer"/>
</dbReference>
<feature type="domain" description="Peptidase M20 dimerisation" evidence="3">
    <location>
        <begin position="190"/>
        <end position="280"/>
    </location>
</feature>
<dbReference type="Gene3D" id="3.30.70.360">
    <property type="match status" value="1"/>
</dbReference>
<keyword evidence="2" id="KW-0464">Manganese</keyword>
<feature type="binding site" evidence="2">
    <location>
        <position position="166"/>
    </location>
    <ligand>
        <name>Mn(2+)</name>
        <dbReference type="ChEBI" id="CHEBI:29035"/>
        <label>2</label>
    </ligand>
</feature>
<dbReference type="NCBIfam" id="TIGR01891">
    <property type="entry name" value="amidohydrolases"/>
    <property type="match status" value="1"/>
</dbReference>
<dbReference type="Proteomes" id="UP000187550">
    <property type="component" value="Unassembled WGS sequence"/>
</dbReference>
<keyword evidence="5" id="KW-1185">Reference proteome</keyword>
<dbReference type="Gene3D" id="3.40.630.10">
    <property type="entry name" value="Zn peptidases"/>
    <property type="match status" value="1"/>
</dbReference>
<feature type="binding site" evidence="2">
    <location>
        <position position="107"/>
    </location>
    <ligand>
        <name>Mn(2+)</name>
        <dbReference type="ChEBI" id="CHEBI:29035"/>
        <label>2</label>
    </ligand>
</feature>
<evidence type="ECO:0000256" key="2">
    <source>
        <dbReference type="PIRSR" id="PIRSR005962-1"/>
    </source>
</evidence>
<evidence type="ECO:0000256" key="1">
    <source>
        <dbReference type="ARBA" id="ARBA00022801"/>
    </source>
</evidence>
<dbReference type="FunFam" id="3.30.70.360:FF:000001">
    <property type="entry name" value="N-acetyldiaminopimelate deacetylase"/>
    <property type="match status" value="1"/>
</dbReference>
<dbReference type="OrthoDB" id="9776731at2"/>
<dbReference type="GO" id="GO:0046872">
    <property type="term" value="F:metal ion binding"/>
    <property type="evidence" value="ECO:0007669"/>
    <property type="project" value="UniProtKB-KW"/>
</dbReference>
<keyword evidence="1 4" id="KW-0378">Hydrolase</keyword>
<dbReference type="InterPro" id="IPR036264">
    <property type="entry name" value="Bact_exopeptidase_dim_dom"/>
</dbReference>
<dbReference type="Pfam" id="PF01546">
    <property type="entry name" value="Peptidase_M20"/>
    <property type="match status" value="1"/>
</dbReference>
<dbReference type="GO" id="GO:0050118">
    <property type="term" value="F:N-acetyldiaminopimelate deacetylase activity"/>
    <property type="evidence" value="ECO:0007669"/>
    <property type="project" value="UniProtKB-ARBA"/>
</dbReference>
<dbReference type="EMBL" id="FTPL01000001">
    <property type="protein sequence ID" value="SIT72367.1"/>
    <property type="molecule type" value="Genomic_DNA"/>
</dbReference>
<evidence type="ECO:0000259" key="3">
    <source>
        <dbReference type="Pfam" id="PF07687"/>
    </source>
</evidence>
<evidence type="ECO:0000313" key="5">
    <source>
        <dbReference type="Proteomes" id="UP000187550"/>
    </source>
</evidence>
<dbReference type="InterPro" id="IPR002933">
    <property type="entry name" value="Peptidase_M20"/>
</dbReference>
<dbReference type="PIRSF" id="PIRSF005962">
    <property type="entry name" value="Pept_M20D_amidohydro"/>
    <property type="match status" value="1"/>
</dbReference>
<dbReference type="SUPFAM" id="SSF55031">
    <property type="entry name" value="Bacterial exopeptidase dimerisation domain"/>
    <property type="match status" value="1"/>
</dbReference>
<name>A0A1U7PND6_9BACI</name>
<dbReference type="InterPro" id="IPR017439">
    <property type="entry name" value="Amidohydrolase"/>
</dbReference>